<dbReference type="InterPro" id="IPR037401">
    <property type="entry name" value="SnoaL-like"/>
</dbReference>
<dbReference type="Pfam" id="PF13474">
    <property type="entry name" value="SnoaL_3"/>
    <property type="match status" value="1"/>
</dbReference>
<evidence type="ECO:0000313" key="2">
    <source>
        <dbReference type="EMBL" id="CDF85324.1"/>
    </source>
</evidence>
<accession>A0A024HKZ3</accession>
<dbReference type="eggNOG" id="COG4319">
    <property type="taxonomic scope" value="Bacteria"/>
</dbReference>
<dbReference type="InterPro" id="IPR032710">
    <property type="entry name" value="NTF2-like_dom_sf"/>
</dbReference>
<dbReference type="OrthoDB" id="8420006at2"/>
<dbReference type="Proteomes" id="UP000025241">
    <property type="component" value="Chromosome I"/>
</dbReference>
<dbReference type="EMBL" id="HG322950">
    <property type="protein sequence ID" value="CDF85324.1"/>
    <property type="molecule type" value="Genomic_DNA"/>
</dbReference>
<organism evidence="2 3">
    <name type="scientific">Pseudomonas knackmussii (strain DSM 6978 / CCUG 54928 / LMG 23759 / B13)</name>
    <dbReference type="NCBI Taxonomy" id="1301098"/>
    <lineage>
        <taxon>Bacteria</taxon>
        <taxon>Pseudomonadati</taxon>
        <taxon>Pseudomonadota</taxon>
        <taxon>Gammaproteobacteria</taxon>
        <taxon>Pseudomonadales</taxon>
        <taxon>Pseudomonadaceae</taxon>
        <taxon>Pseudomonas</taxon>
    </lineage>
</organism>
<dbReference type="KEGG" id="pkc:PKB_3995"/>
<dbReference type="Gene3D" id="3.10.450.50">
    <property type="match status" value="1"/>
</dbReference>
<evidence type="ECO:0000259" key="1">
    <source>
        <dbReference type="Pfam" id="PF13474"/>
    </source>
</evidence>
<dbReference type="HOGENOM" id="CLU_134410_0_0_6"/>
<name>A0A024HKZ3_PSEKB</name>
<keyword evidence="3" id="KW-1185">Reference proteome</keyword>
<proteinExistence type="predicted"/>
<dbReference type="RefSeq" id="WP_043253740.1">
    <property type="nucleotide sequence ID" value="NZ_HG322950.1"/>
</dbReference>
<reference evidence="2 3" key="2">
    <citation type="submission" date="2014-05" db="EMBL/GenBank/DDBJ databases">
        <title>Genome sequence of the 3-chlorobenzoate degrading bacterium Pseudomonas knackmussii B13 shows multiple evidence for horizontal gene transfer.</title>
        <authorList>
            <person name="Miyazaki R."/>
            <person name="Bertelli C."/>
            <person name="Falquet L."/>
            <person name="Robinson-Rechavi M."/>
            <person name="Gharib W."/>
            <person name="Roy S."/>
            <person name="Van der Meer J.R."/>
        </authorList>
    </citation>
    <scope>NUCLEOTIDE SEQUENCE [LARGE SCALE GENOMIC DNA]</scope>
    <source>
        <strain evidence="2 3">B13</strain>
    </source>
</reference>
<dbReference type="PATRIC" id="fig|1301098.3.peg.3998"/>
<evidence type="ECO:0000313" key="3">
    <source>
        <dbReference type="Proteomes" id="UP000025241"/>
    </source>
</evidence>
<dbReference type="STRING" id="1301098.PKB_3995"/>
<reference evidence="2 3" key="1">
    <citation type="submission" date="2013-03" db="EMBL/GenBank/DDBJ databases">
        <authorList>
            <person name="Linke B."/>
        </authorList>
    </citation>
    <scope>NUCLEOTIDE SEQUENCE [LARGE SCALE GENOMIC DNA]</scope>
    <source>
        <strain evidence="2 3">B13</strain>
    </source>
</reference>
<gene>
    <name evidence="2" type="ORF">PKB_3995</name>
</gene>
<dbReference type="SUPFAM" id="SSF54427">
    <property type="entry name" value="NTF2-like"/>
    <property type="match status" value="1"/>
</dbReference>
<sequence length="136" mass="15492">MQKDTCVAQVLEAARVLVAAFARTDTEAYFAAFSEDASFIFHTWPQPLLSRAAYREVWEGWLRDDGFEVLECQSSNTFVSLQGEDVAIFTHDVATRLRIQGEESLSHERETIVFRREPQQGRWLAVHEHLSPAPAP</sequence>
<feature type="domain" description="SnoaL-like" evidence="1">
    <location>
        <begin position="13"/>
        <end position="133"/>
    </location>
</feature>
<dbReference type="AlphaFoldDB" id="A0A024HKZ3"/>
<protein>
    <recommendedName>
        <fullName evidence="1">SnoaL-like domain-containing protein</fullName>
    </recommendedName>
</protein>